<feature type="compositionally biased region" description="Polar residues" evidence="6">
    <location>
        <begin position="459"/>
        <end position="472"/>
    </location>
</feature>
<evidence type="ECO:0000256" key="6">
    <source>
        <dbReference type="SAM" id="MobiDB-lite"/>
    </source>
</evidence>
<keyword evidence="9" id="KW-1185">Reference proteome</keyword>
<dbReference type="InterPro" id="IPR001736">
    <property type="entry name" value="PLipase_D/transphosphatidylase"/>
</dbReference>
<dbReference type="PANTHER" id="PTHR18896:SF186">
    <property type="entry name" value="PHOSPHOLIPASE D"/>
    <property type="match status" value="1"/>
</dbReference>
<feature type="compositionally biased region" description="Basic and acidic residues" evidence="6">
    <location>
        <begin position="1"/>
        <end position="15"/>
    </location>
</feature>
<keyword evidence="2" id="KW-0677">Repeat</keyword>
<dbReference type="SMART" id="SM00155">
    <property type="entry name" value="PLDc"/>
    <property type="match status" value="2"/>
</dbReference>
<evidence type="ECO:0000256" key="5">
    <source>
        <dbReference type="ARBA" id="ARBA00023098"/>
    </source>
</evidence>
<evidence type="ECO:0000313" key="9">
    <source>
        <dbReference type="Proteomes" id="UP000664203"/>
    </source>
</evidence>
<feature type="compositionally biased region" description="Polar residues" evidence="6">
    <location>
        <begin position="515"/>
        <end position="536"/>
    </location>
</feature>
<organism evidence="8 9">
    <name type="scientific">Alectoria fallacina</name>
    <dbReference type="NCBI Taxonomy" id="1903189"/>
    <lineage>
        <taxon>Eukaryota</taxon>
        <taxon>Fungi</taxon>
        <taxon>Dikarya</taxon>
        <taxon>Ascomycota</taxon>
        <taxon>Pezizomycotina</taxon>
        <taxon>Lecanoromycetes</taxon>
        <taxon>OSLEUM clade</taxon>
        <taxon>Lecanoromycetidae</taxon>
        <taxon>Lecanorales</taxon>
        <taxon>Lecanorineae</taxon>
        <taxon>Parmeliaceae</taxon>
        <taxon>Alectoria</taxon>
    </lineage>
</organism>
<feature type="domain" description="PLD phosphodiesterase" evidence="7">
    <location>
        <begin position="864"/>
        <end position="891"/>
    </location>
</feature>
<keyword evidence="5" id="KW-0443">Lipid metabolism</keyword>
<dbReference type="EC" id="3.1.4.4" evidence="1"/>
<evidence type="ECO:0000256" key="2">
    <source>
        <dbReference type="ARBA" id="ARBA00022737"/>
    </source>
</evidence>
<dbReference type="EMBL" id="CAJPDR010000114">
    <property type="protein sequence ID" value="CAF9918701.1"/>
    <property type="molecule type" value="Genomic_DNA"/>
</dbReference>
<dbReference type="CDD" id="cd09141">
    <property type="entry name" value="PLDc_vPLD1_2_yPLD_like_2"/>
    <property type="match status" value="1"/>
</dbReference>
<feature type="domain" description="PLD phosphodiesterase" evidence="7">
    <location>
        <begin position="332"/>
        <end position="359"/>
    </location>
</feature>
<name>A0A8H3F3L9_9LECA</name>
<evidence type="ECO:0000259" key="7">
    <source>
        <dbReference type="PROSITE" id="PS50035"/>
    </source>
</evidence>
<dbReference type="InterPro" id="IPR015679">
    <property type="entry name" value="PLipase_D_fam"/>
</dbReference>
<dbReference type="OrthoDB" id="14911at2759"/>
<gene>
    <name evidence="8" type="ORF">ALECFALPRED_000788</name>
</gene>
<evidence type="ECO:0000256" key="3">
    <source>
        <dbReference type="ARBA" id="ARBA00022801"/>
    </source>
</evidence>
<dbReference type="Gene3D" id="3.30.870.10">
    <property type="entry name" value="Endonuclease Chain A"/>
    <property type="match status" value="3"/>
</dbReference>
<keyword evidence="3" id="KW-0378">Hydrolase</keyword>
<dbReference type="SUPFAM" id="SSF56024">
    <property type="entry name" value="Phospholipase D/nuclease"/>
    <property type="match status" value="2"/>
</dbReference>
<protein>
    <recommendedName>
        <fullName evidence="1">phospholipase D</fullName>
        <ecNumber evidence="1">3.1.4.4</ecNumber>
    </recommendedName>
</protein>
<dbReference type="GO" id="GO:0009395">
    <property type="term" value="P:phospholipid catabolic process"/>
    <property type="evidence" value="ECO:0007669"/>
    <property type="project" value="TreeGrafter"/>
</dbReference>
<dbReference type="Pfam" id="PF00614">
    <property type="entry name" value="PLDc"/>
    <property type="match status" value="1"/>
</dbReference>
<feature type="region of interest" description="Disordered" evidence="6">
    <location>
        <begin position="459"/>
        <end position="560"/>
    </location>
</feature>
<dbReference type="PANTHER" id="PTHR18896">
    <property type="entry name" value="PHOSPHOLIPASE D"/>
    <property type="match status" value="1"/>
</dbReference>
<dbReference type="GO" id="GO:0004630">
    <property type="term" value="F:phospholipase D activity"/>
    <property type="evidence" value="ECO:0007669"/>
    <property type="project" value="UniProtKB-EC"/>
</dbReference>
<feature type="region of interest" description="Disordered" evidence="6">
    <location>
        <begin position="1"/>
        <end position="47"/>
    </location>
</feature>
<dbReference type="PROSITE" id="PS50035">
    <property type="entry name" value="PLD"/>
    <property type="match status" value="2"/>
</dbReference>
<proteinExistence type="predicted"/>
<keyword evidence="4" id="KW-0442">Lipid degradation</keyword>
<reference evidence="8" key="1">
    <citation type="submission" date="2021-03" db="EMBL/GenBank/DDBJ databases">
        <authorList>
            <person name="Tagirdzhanova G."/>
        </authorList>
    </citation>
    <scope>NUCLEOTIDE SEQUENCE</scope>
</reference>
<evidence type="ECO:0000256" key="1">
    <source>
        <dbReference type="ARBA" id="ARBA00012027"/>
    </source>
</evidence>
<evidence type="ECO:0000256" key="4">
    <source>
        <dbReference type="ARBA" id="ARBA00022963"/>
    </source>
</evidence>
<evidence type="ECO:0000313" key="8">
    <source>
        <dbReference type="EMBL" id="CAF9918701.1"/>
    </source>
</evidence>
<dbReference type="Pfam" id="PF13091">
    <property type="entry name" value="PLDc_2"/>
    <property type="match status" value="1"/>
</dbReference>
<accession>A0A8H3F3L9</accession>
<dbReference type="AlphaFoldDB" id="A0A8H3F3L9"/>
<dbReference type="InterPro" id="IPR025202">
    <property type="entry name" value="PLD-like_dom"/>
</dbReference>
<dbReference type="Proteomes" id="UP000664203">
    <property type="component" value="Unassembled WGS sequence"/>
</dbReference>
<sequence>MDPRDGQQSGGREDDPLAYGDYPGSSGSRLQEEEGFDQGPEGERGLIGDTYRKVRDKYGSSQSKPSGGLGSFLFGKLQGVVQDIGSGIDQKLGGTGPKHSHTHTGAQCDDGMHDTSQHRYGSFAAQRTGNDAKWYVDGCGYMWAVSRALEQATESIWILDWWLSPELYLRRPPSKNEQYRLDRMLQAAAQRGVKVNVIVYKEVTQALTRKYLSPTLPDYLHSLLPRNTDPVTRALSGMGLAATFLSLEHVERENPLIVPPLTVCSYHTKHALEALHPNIAVFRHPDHLPDAQTLQSSFFSSLQHLSLSAKTASQLPEDALKAIYGMNEDVVLYWAHHEKLCLIDGKIAFMGGLDLCYGRWDTNQHPIADCHPSNLDDIVFPGQDYNNARIMDFQDVSHYQENKLDRRDSSRMGWSDISISLNGPVVEDLRAHFVERWNFIYNEKYDVRKDTRYSRLTFTQNTEGTVPHQASQAPLPASQPYQPYRPQQAGYQTASSSQGSGGYPPSPQGRPPQDYVQSPQTHGGQPASSSGANQGQVPYFPPPPVSSRDIGGQSSDEEDAARGMGQYMAAPGSHHQHRERLEEKATTLQENMMGRFEAGRQYLSGYEHYSKLHGHSQEAGIPCQIVRSCTKWSHGIPTEHSVANAYISVIENSRHFVYIENQFFITATTDAQKPVKNKIGAAIVERILRAARAGEKYKIIVIIPSVPGFAGDLKDDASLGTRAIMEFQYNSINRGGHSIMESIAKEGYDPNEYIRFYNLRNYDRLNVSGSMKNVEKKSGVNYEDARSEHDAAVELPAGDDSAQYGGRQKYQQYQQASIKVNKQQGLYSGDWDSVSECYMLGGKDIRDVPWENGNIPEIQAFVSEELYIHSKVLIADDRVVICGSANLNDRSQLGDHDSEIACIIEDPISVDSYMDGKPHRAARFAATLRRQLFRKHLGLLAPQNMKQPNQNFEPIGVPNTYDYGPREDQAVIDPLSDSFLDLWNSRAQTNSDAFGKIFHPVPHDSVLTWKDYNAFYEVFFKDSDENAEGKDLKKPAKYKWGHVVESNFSPGDKGTREVKDLLSTIRGTLVEMPLLFLIKEDIAKEGISLNAFTEEVYT</sequence>
<comment type="caution">
    <text evidence="8">The sequence shown here is derived from an EMBL/GenBank/DDBJ whole genome shotgun (WGS) entry which is preliminary data.</text>
</comment>